<dbReference type="Gene3D" id="1.10.10.10">
    <property type="entry name" value="Winged helix-like DNA-binding domain superfamily/Winged helix DNA-binding domain"/>
    <property type="match status" value="1"/>
</dbReference>
<comment type="similarity">
    <text evidence="1">Belongs to the sigma-70 factor family. ECF subfamily.</text>
</comment>
<keyword evidence="2" id="KW-0805">Transcription regulation</keyword>
<dbReference type="GO" id="GO:0016987">
    <property type="term" value="F:sigma factor activity"/>
    <property type="evidence" value="ECO:0007669"/>
    <property type="project" value="UniProtKB-KW"/>
</dbReference>
<dbReference type="InterPro" id="IPR014284">
    <property type="entry name" value="RNA_pol_sigma-70_dom"/>
</dbReference>
<dbReference type="EMBL" id="JAABOP010000001">
    <property type="protein sequence ID" value="NER09136.1"/>
    <property type="molecule type" value="Genomic_DNA"/>
</dbReference>
<name>A0A6P0UG90_9FLAO</name>
<dbReference type="Pfam" id="PF04542">
    <property type="entry name" value="Sigma70_r2"/>
    <property type="match status" value="1"/>
</dbReference>
<keyword evidence="5" id="KW-0804">Transcription</keyword>
<evidence type="ECO:0000259" key="6">
    <source>
        <dbReference type="Pfam" id="PF04542"/>
    </source>
</evidence>
<dbReference type="AlphaFoldDB" id="A0A6P0UG90"/>
<dbReference type="GO" id="GO:0003677">
    <property type="term" value="F:DNA binding"/>
    <property type="evidence" value="ECO:0007669"/>
    <property type="project" value="UniProtKB-KW"/>
</dbReference>
<evidence type="ECO:0000256" key="1">
    <source>
        <dbReference type="ARBA" id="ARBA00010641"/>
    </source>
</evidence>
<dbReference type="InterPro" id="IPR013324">
    <property type="entry name" value="RNA_pol_sigma_r3/r4-like"/>
</dbReference>
<evidence type="ECO:0000259" key="7">
    <source>
        <dbReference type="Pfam" id="PF04545"/>
    </source>
</evidence>
<evidence type="ECO:0000256" key="4">
    <source>
        <dbReference type="ARBA" id="ARBA00023125"/>
    </source>
</evidence>
<feature type="domain" description="RNA polymerase sigma-70 region 4" evidence="7">
    <location>
        <begin position="120"/>
        <end position="166"/>
    </location>
</feature>
<reference evidence="8 9" key="1">
    <citation type="submission" date="2020-01" db="EMBL/GenBank/DDBJ databases">
        <title>Muriicola jejuensis KCTC 22299.</title>
        <authorList>
            <person name="Wang G."/>
        </authorList>
    </citation>
    <scope>NUCLEOTIDE SEQUENCE [LARGE SCALE GENOMIC DNA]</scope>
    <source>
        <strain evidence="8 9">KCTC 22299</strain>
    </source>
</reference>
<dbReference type="SUPFAM" id="SSF88946">
    <property type="entry name" value="Sigma2 domain of RNA polymerase sigma factors"/>
    <property type="match status" value="1"/>
</dbReference>
<dbReference type="SUPFAM" id="SSF88659">
    <property type="entry name" value="Sigma3 and sigma4 domains of RNA polymerase sigma factors"/>
    <property type="match status" value="1"/>
</dbReference>
<dbReference type="InterPro" id="IPR036388">
    <property type="entry name" value="WH-like_DNA-bd_sf"/>
</dbReference>
<evidence type="ECO:0000256" key="5">
    <source>
        <dbReference type="ARBA" id="ARBA00023163"/>
    </source>
</evidence>
<dbReference type="InterPro" id="IPR013325">
    <property type="entry name" value="RNA_pol_sigma_r2"/>
</dbReference>
<proteinExistence type="inferred from homology"/>
<comment type="caution">
    <text evidence="8">The sequence shown here is derived from an EMBL/GenBank/DDBJ whole genome shotgun (WGS) entry which is preliminary data.</text>
</comment>
<gene>
    <name evidence="8" type="ORF">GWK09_01280</name>
</gene>
<evidence type="ECO:0000256" key="2">
    <source>
        <dbReference type="ARBA" id="ARBA00023015"/>
    </source>
</evidence>
<dbReference type="InterPro" id="IPR007630">
    <property type="entry name" value="RNA_pol_sigma70_r4"/>
</dbReference>
<evidence type="ECO:0000313" key="9">
    <source>
        <dbReference type="Proteomes" id="UP000468443"/>
    </source>
</evidence>
<evidence type="ECO:0000313" key="8">
    <source>
        <dbReference type="EMBL" id="NER09136.1"/>
    </source>
</evidence>
<dbReference type="RefSeq" id="WP_163691210.1">
    <property type="nucleotide sequence ID" value="NZ_FXTW01000001.1"/>
</dbReference>
<evidence type="ECO:0000256" key="3">
    <source>
        <dbReference type="ARBA" id="ARBA00023082"/>
    </source>
</evidence>
<dbReference type="InterPro" id="IPR007627">
    <property type="entry name" value="RNA_pol_sigma70_r2"/>
</dbReference>
<dbReference type="InterPro" id="IPR039425">
    <property type="entry name" value="RNA_pol_sigma-70-like"/>
</dbReference>
<keyword evidence="3" id="KW-0731">Sigma factor</keyword>
<protein>
    <submittedName>
        <fullName evidence="8">Sigma-70 family RNA polymerase sigma factor</fullName>
    </submittedName>
</protein>
<dbReference type="Pfam" id="PF04545">
    <property type="entry name" value="Sigma70_r4"/>
    <property type="match status" value="1"/>
</dbReference>
<dbReference type="NCBIfam" id="TIGR02937">
    <property type="entry name" value="sigma70-ECF"/>
    <property type="match status" value="1"/>
</dbReference>
<keyword evidence="9" id="KW-1185">Reference proteome</keyword>
<keyword evidence="4" id="KW-0238">DNA-binding</keyword>
<accession>A0A6P0UG90</accession>
<organism evidence="8 9">
    <name type="scientific">Muriicola jejuensis</name>
    <dbReference type="NCBI Taxonomy" id="504488"/>
    <lineage>
        <taxon>Bacteria</taxon>
        <taxon>Pseudomonadati</taxon>
        <taxon>Bacteroidota</taxon>
        <taxon>Flavobacteriia</taxon>
        <taxon>Flavobacteriales</taxon>
        <taxon>Flavobacteriaceae</taxon>
        <taxon>Muriicola</taxon>
    </lineage>
</organism>
<dbReference type="Gene3D" id="1.10.1740.10">
    <property type="match status" value="1"/>
</dbReference>
<dbReference type="PANTHER" id="PTHR43133:SF62">
    <property type="entry name" value="RNA POLYMERASE SIGMA FACTOR SIGZ"/>
    <property type="match status" value="1"/>
</dbReference>
<dbReference type="GO" id="GO:0006352">
    <property type="term" value="P:DNA-templated transcription initiation"/>
    <property type="evidence" value="ECO:0007669"/>
    <property type="project" value="InterPro"/>
</dbReference>
<dbReference type="PANTHER" id="PTHR43133">
    <property type="entry name" value="RNA POLYMERASE ECF-TYPE SIGMA FACTO"/>
    <property type="match status" value="1"/>
</dbReference>
<dbReference type="Proteomes" id="UP000468443">
    <property type="component" value="Unassembled WGS sequence"/>
</dbReference>
<sequence length="185" mass="21844">MDENLQIERLREGDKNALYSLYDRYSGALFGVVLRMCRDRGMAEDLLQEIFLTIWEKIDQFDPSKGKFYTWAYRIARNKTLNALRKSDPLIQTEDMRVYKDIREEETTQDFEALNGVVMKLEDHHQKVIELVYFKGYTHREAHKIMGVPLGTFKSYVRQALIQLREKYPTAFTLLLLCLDVIEHG</sequence>
<feature type="domain" description="RNA polymerase sigma-70 region 2" evidence="6">
    <location>
        <begin position="21"/>
        <end position="87"/>
    </location>
</feature>